<comment type="function">
    <text evidence="9">Microtubule inner protein (MIP) part of the dynein-decorated doublet microtubules (DMTs) in cilia and flagellar axoneme. Forms filamentous polymers in the walls of ciliary and flagellar microtubules.</text>
</comment>
<keyword evidence="3" id="KW-0963">Cytoplasm</keyword>
<evidence type="ECO:0000313" key="14">
    <source>
        <dbReference type="Proteomes" id="UP000250572"/>
    </source>
</evidence>
<dbReference type="Proteomes" id="UP000250572">
    <property type="component" value="Unassembled WGS sequence"/>
</dbReference>
<sequence>MSVLDVSIPKFDGPDLLNAEVVLNRSELFRAECKRLITESESACIRMQDGDSKRLDQRVRDIQFLRKEVEMKLEELIPEIDALEALHSRVVKALSMNQDAMKVTLLCLEARRKRAPSDRVHDAVDAELLKECSMFQEVTSLLQIVLEQIAEQIRLNRSAKFYLEQDLKEKSQAQNIDNSCALMTVQTIPNLQLSKKNITMLSSATVSPKQWENISDLNIARAEQQKNNSLSLRALVESLLAQSADDMQKQFRATNEAFQLNIQLLKAAKTQLEDKLPKVICEISNLQRAREDLLAAIAESDQFLSLAQARLLLRKERPGKEQCLDAAQVQLLAEVEQLNLHITKLREELALSEEEQRALVRCQLELQENIEIKTNSLYIDEVVCMQLREPIVICHV</sequence>
<dbReference type="GO" id="GO:0015630">
    <property type="term" value="C:microtubule cytoskeleton"/>
    <property type="evidence" value="ECO:0007669"/>
    <property type="project" value="UniProtKB-UniRule"/>
</dbReference>
<keyword evidence="8 11" id="KW-0966">Cell projection</keyword>
<dbReference type="EMBL" id="NHOQ01001971">
    <property type="protein sequence ID" value="PWA20300.1"/>
    <property type="molecule type" value="Genomic_DNA"/>
</dbReference>
<gene>
    <name evidence="13" type="ORF">CCH79_00003510</name>
</gene>
<organism evidence="13 14">
    <name type="scientific">Gambusia affinis</name>
    <name type="common">Western mosquitofish</name>
    <name type="synonym">Heterandria affinis</name>
    <dbReference type="NCBI Taxonomy" id="33528"/>
    <lineage>
        <taxon>Eukaryota</taxon>
        <taxon>Metazoa</taxon>
        <taxon>Chordata</taxon>
        <taxon>Craniata</taxon>
        <taxon>Vertebrata</taxon>
        <taxon>Euteleostomi</taxon>
        <taxon>Actinopterygii</taxon>
        <taxon>Neopterygii</taxon>
        <taxon>Teleostei</taxon>
        <taxon>Neoteleostei</taxon>
        <taxon>Acanthomorphata</taxon>
        <taxon>Ovalentaria</taxon>
        <taxon>Atherinomorphae</taxon>
        <taxon>Cyprinodontiformes</taxon>
        <taxon>Poeciliidae</taxon>
        <taxon>Poeciliinae</taxon>
        <taxon>Gambusia</taxon>
    </lineage>
</organism>
<dbReference type="InterPro" id="IPR000435">
    <property type="entry name" value="Tektins"/>
</dbReference>
<comment type="subunit">
    <text evidence="10">Microtubule inner protein component of sperm flagellar doublet microtubules.</text>
</comment>
<dbReference type="GO" id="GO:0005930">
    <property type="term" value="C:axoneme"/>
    <property type="evidence" value="ECO:0007669"/>
    <property type="project" value="UniProtKB-SubCell"/>
</dbReference>
<dbReference type="PRINTS" id="PR00511">
    <property type="entry name" value="TEKTIN"/>
</dbReference>
<keyword evidence="4 11" id="KW-0282">Flagellum</keyword>
<evidence type="ECO:0000256" key="6">
    <source>
        <dbReference type="ARBA" id="ARBA00023069"/>
    </source>
</evidence>
<dbReference type="PANTHER" id="PTHR19960">
    <property type="entry name" value="TEKTIN"/>
    <property type="match status" value="1"/>
</dbReference>
<dbReference type="GO" id="GO:0005634">
    <property type="term" value="C:nucleus"/>
    <property type="evidence" value="ECO:0007669"/>
    <property type="project" value="TreeGrafter"/>
</dbReference>
<evidence type="ECO:0000256" key="8">
    <source>
        <dbReference type="ARBA" id="ARBA00023273"/>
    </source>
</evidence>
<dbReference type="InterPro" id="IPR048256">
    <property type="entry name" value="Tektin-like"/>
</dbReference>
<evidence type="ECO:0000256" key="10">
    <source>
        <dbReference type="ARBA" id="ARBA00046435"/>
    </source>
</evidence>
<evidence type="ECO:0000256" key="7">
    <source>
        <dbReference type="ARBA" id="ARBA00023212"/>
    </source>
</evidence>
<dbReference type="PANTHER" id="PTHR19960:SF25">
    <property type="entry name" value="TEKTIN-1"/>
    <property type="match status" value="1"/>
</dbReference>
<evidence type="ECO:0000313" key="13">
    <source>
        <dbReference type="EMBL" id="PWA20300.1"/>
    </source>
</evidence>
<dbReference type="OMA" id="DTELPLM"/>
<keyword evidence="6 11" id="KW-0969">Cilium</keyword>
<comment type="subcellular location">
    <subcellularLocation>
        <location evidence="11">Cytoplasm</location>
        <location evidence="11">Cytoskeleton</location>
        <location evidence="11">Cilium axoneme</location>
    </subcellularLocation>
    <subcellularLocation>
        <location evidence="1">Cytoplasm</location>
        <location evidence="1">Cytoskeleton</location>
        <location evidence="1">Flagellum axoneme</location>
    </subcellularLocation>
</comment>
<keyword evidence="14" id="KW-1185">Reference proteome</keyword>
<dbReference type="GO" id="GO:0060271">
    <property type="term" value="P:cilium assembly"/>
    <property type="evidence" value="ECO:0007669"/>
    <property type="project" value="UniProtKB-UniRule"/>
</dbReference>
<comment type="caution">
    <text evidence="13">The sequence shown here is derived from an EMBL/GenBank/DDBJ whole genome shotgun (WGS) entry which is preliminary data.</text>
</comment>
<evidence type="ECO:0000256" key="9">
    <source>
        <dbReference type="ARBA" id="ARBA00045224"/>
    </source>
</evidence>
<dbReference type="AlphaFoldDB" id="A0A315VDS7"/>
<evidence type="ECO:0000256" key="2">
    <source>
        <dbReference type="ARBA" id="ARBA00007209"/>
    </source>
</evidence>
<keyword evidence="5 12" id="KW-0175">Coiled coil</keyword>
<accession>A0A315VDS7</accession>
<reference evidence="13 14" key="1">
    <citation type="journal article" date="2018" name="G3 (Bethesda)">
        <title>A High-Quality Reference Genome for the Invasive Mosquitofish Gambusia affinis Using a Chicago Library.</title>
        <authorList>
            <person name="Hoffberg S.L."/>
            <person name="Troendle N.J."/>
            <person name="Glenn T.C."/>
            <person name="Mahmud O."/>
            <person name="Louha S."/>
            <person name="Chalopin D."/>
            <person name="Bennetzen J.L."/>
            <person name="Mauricio R."/>
        </authorList>
    </citation>
    <scope>NUCLEOTIDE SEQUENCE [LARGE SCALE GENOMIC DNA]</scope>
    <source>
        <strain evidence="13">NE01/NJP1002.9</strain>
        <tissue evidence="13">Muscle</tissue>
    </source>
</reference>
<feature type="coiled-coil region" evidence="12">
    <location>
        <begin position="328"/>
        <end position="355"/>
    </location>
</feature>
<evidence type="ECO:0000256" key="4">
    <source>
        <dbReference type="ARBA" id="ARBA00022846"/>
    </source>
</evidence>
<dbReference type="OrthoDB" id="10054259at2759"/>
<name>A0A315VDS7_GAMAF</name>
<evidence type="ECO:0000256" key="5">
    <source>
        <dbReference type="ARBA" id="ARBA00023054"/>
    </source>
</evidence>
<evidence type="ECO:0000256" key="11">
    <source>
        <dbReference type="RuleBase" id="RU367040"/>
    </source>
</evidence>
<evidence type="ECO:0000256" key="1">
    <source>
        <dbReference type="ARBA" id="ARBA00004611"/>
    </source>
</evidence>
<dbReference type="GO" id="GO:0060294">
    <property type="term" value="P:cilium movement involved in cell motility"/>
    <property type="evidence" value="ECO:0007669"/>
    <property type="project" value="UniProtKB-UniRule"/>
</dbReference>
<comment type="similarity">
    <text evidence="2 11">Belongs to the tektin family.</text>
</comment>
<protein>
    <recommendedName>
        <fullName evidence="11">Tektin</fullName>
    </recommendedName>
</protein>
<evidence type="ECO:0000256" key="3">
    <source>
        <dbReference type="ARBA" id="ARBA00022490"/>
    </source>
</evidence>
<feature type="non-terminal residue" evidence="13">
    <location>
        <position position="396"/>
    </location>
</feature>
<evidence type="ECO:0000256" key="12">
    <source>
        <dbReference type="SAM" id="Coils"/>
    </source>
</evidence>
<dbReference type="Pfam" id="PF03148">
    <property type="entry name" value="Tektin"/>
    <property type="match status" value="1"/>
</dbReference>
<dbReference type="STRING" id="33528.ENSGAFP00000018365"/>
<keyword evidence="7" id="KW-0206">Cytoskeleton</keyword>
<proteinExistence type="inferred from homology"/>